<gene>
    <name evidence="8" type="primary">glcF</name>
    <name evidence="8" type="ORF">EXZ61_20950</name>
</gene>
<feature type="domain" description="4Fe-4S ferredoxin-type" evidence="7">
    <location>
        <begin position="16"/>
        <end position="47"/>
    </location>
</feature>
<sequence length="414" mass="43888">MQTQLAPEYQNTADGEAAQAILRKCVHCGFCTATCPTYQLLGDELDGPRGRIYLMKQVLEGQAPTRATQTHLDRCLTCRNCESTCPSGVEYGHLLDIGRKLVDAKVPRPLGERAVRWALKEGLPSPLFGPAMQLGQMVRPLLPSSLKNKVPARQDAGRWPSSTHGRKVLMLAGCAQPSMAPNINSATARVLDAAGISVVVPESAGCCGAVKFHLNDQAGGLDHMRANIDAWWPHIDPQAPGSTGVEAIVMNASGCGVTVKDYGHLLHADPAYAAKAARVSALCKDLSELLPGLVPSLQARVQAAGAPRLVFHPPCTLQHGQKLRGGVETHMAALGFAVRVAASESYLCCGSAGTYSVLNPDLAYQLRDRKLGHLAAQADEVIISANIGCITHLQSGSSTPVKHWVEVLDAALAG</sequence>
<reference evidence="9" key="2">
    <citation type="journal article" date="2020" name="Int. J. Syst. Evol. Microbiol.">
        <title>Genomic insights into a novel species Rhodoferax aquaticus sp. nov., isolated from freshwater.</title>
        <authorList>
            <person name="Li T."/>
            <person name="Zhuo Y."/>
            <person name="Jin C.Z."/>
            <person name="Wu X."/>
            <person name="Ko S.R."/>
            <person name="Jin F.J."/>
            <person name="Ahn C.Y."/>
            <person name="Oh H.M."/>
            <person name="Lee H.G."/>
            <person name="Jin L."/>
        </authorList>
    </citation>
    <scope>NUCLEOTIDE SEQUENCE [LARGE SCALE GENOMIC DNA]</scope>
    <source>
        <strain evidence="9">Gr-4</strain>
    </source>
</reference>
<evidence type="ECO:0000256" key="1">
    <source>
        <dbReference type="ARBA" id="ARBA00022485"/>
    </source>
</evidence>
<keyword evidence="6" id="KW-0249">Electron transport</keyword>
<keyword evidence="2 6" id="KW-0479">Metal-binding</keyword>
<dbReference type="KEGG" id="rhg:EXZ61_20950"/>
<dbReference type="GO" id="GO:0046872">
    <property type="term" value="F:metal ion binding"/>
    <property type="evidence" value="ECO:0007669"/>
    <property type="project" value="UniProtKB-UniRule"/>
</dbReference>
<dbReference type="PROSITE" id="PS00198">
    <property type="entry name" value="4FE4S_FER_1"/>
    <property type="match status" value="2"/>
</dbReference>
<evidence type="ECO:0000256" key="4">
    <source>
        <dbReference type="ARBA" id="ARBA00023004"/>
    </source>
</evidence>
<dbReference type="GO" id="GO:0019154">
    <property type="term" value="F:glycolate dehydrogenase activity"/>
    <property type="evidence" value="ECO:0007669"/>
    <property type="project" value="UniProtKB-EC"/>
</dbReference>
<dbReference type="InterPro" id="IPR017896">
    <property type="entry name" value="4Fe4S_Fe-S-bd"/>
</dbReference>
<keyword evidence="1 6" id="KW-0004">4Fe-4S</keyword>
<dbReference type="GO" id="GO:0051539">
    <property type="term" value="F:4 iron, 4 sulfur cluster binding"/>
    <property type="evidence" value="ECO:0007669"/>
    <property type="project" value="UniProtKB-UniRule"/>
</dbReference>
<accession>A0A515EUS7</accession>
<dbReference type="PROSITE" id="PS51379">
    <property type="entry name" value="4FE4S_FER_2"/>
    <property type="match status" value="2"/>
</dbReference>
<dbReference type="NCBIfam" id="NF008434">
    <property type="entry name" value="PRK11274.1"/>
    <property type="match status" value="1"/>
</dbReference>
<dbReference type="RefSeq" id="WP_142813861.1">
    <property type="nucleotide sequence ID" value="NZ_CP036282.1"/>
</dbReference>
<dbReference type="EC" id="1.1.99.14" evidence="6"/>
<dbReference type="PANTHER" id="PTHR32479">
    <property type="entry name" value="GLYCOLATE OXIDASE IRON-SULFUR SUBUNIT"/>
    <property type="match status" value="1"/>
</dbReference>
<keyword evidence="5 6" id="KW-0411">Iron-sulfur</keyword>
<name>A0A515EUS7_9BURK</name>
<evidence type="ECO:0000256" key="6">
    <source>
        <dbReference type="PIRNR" id="PIRNR000139"/>
    </source>
</evidence>
<keyword evidence="6" id="KW-0813">Transport</keyword>
<organism evidence="8 9">
    <name type="scientific">Rhodoferax aquaticus</name>
    <dbReference type="NCBI Taxonomy" id="2527691"/>
    <lineage>
        <taxon>Bacteria</taxon>
        <taxon>Pseudomonadati</taxon>
        <taxon>Pseudomonadota</taxon>
        <taxon>Betaproteobacteria</taxon>
        <taxon>Burkholderiales</taxon>
        <taxon>Comamonadaceae</taxon>
        <taxon>Rhodoferax</taxon>
    </lineage>
</organism>
<reference evidence="9" key="1">
    <citation type="submission" date="2019-02" db="EMBL/GenBank/DDBJ databases">
        <title>Complete genome sequence of Rhodoferax sp. Gr-4.</title>
        <authorList>
            <person name="Jin L."/>
        </authorList>
    </citation>
    <scope>NUCLEOTIDE SEQUENCE [LARGE SCALE GENOMIC DNA]</scope>
    <source>
        <strain evidence="9">Gr-4</strain>
    </source>
</reference>
<dbReference type="InterPro" id="IPR017900">
    <property type="entry name" value="4Fe4S_Fe_S_CS"/>
</dbReference>
<dbReference type="PIRSF" id="PIRSF000139">
    <property type="entry name" value="Glc_ox_4Fe-4S"/>
    <property type="match status" value="1"/>
</dbReference>
<proteinExistence type="predicted"/>
<dbReference type="InterPro" id="IPR004017">
    <property type="entry name" value="Cys_rich_dom"/>
</dbReference>
<evidence type="ECO:0000313" key="8">
    <source>
        <dbReference type="EMBL" id="QDL56426.1"/>
    </source>
</evidence>
<comment type="catalytic activity">
    <reaction evidence="6">
        <text>glycolate + A = glyoxylate + AH2</text>
        <dbReference type="Rhea" id="RHEA:21264"/>
        <dbReference type="ChEBI" id="CHEBI:13193"/>
        <dbReference type="ChEBI" id="CHEBI:17499"/>
        <dbReference type="ChEBI" id="CHEBI:29805"/>
        <dbReference type="ChEBI" id="CHEBI:36655"/>
        <dbReference type="EC" id="1.1.99.14"/>
    </reaction>
</comment>
<evidence type="ECO:0000256" key="5">
    <source>
        <dbReference type="ARBA" id="ARBA00023014"/>
    </source>
</evidence>
<evidence type="ECO:0000256" key="2">
    <source>
        <dbReference type="ARBA" id="ARBA00022723"/>
    </source>
</evidence>
<dbReference type="InterPro" id="IPR009051">
    <property type="entry name" value="Helical_ferredxn"/>
</dbReference>
<keyword evidence="4 6" id="KW-0408">Iron</keyword>
<dbReference type="EMBL" id="CP036282">
    <property type="protein sequence ID" value="QDL56426.1"/>
    <property type="molecule type" value="Genomic_DNA"/>
</dbReference>
<dbReference type="Pfam" id="PF13183">
    <property type="entry name" value="Fer4_8"/>
    <property type="match status" value="1"/>
</dbReference>
<dbReference type="SUPFAM" id="SSF54862">
    <property type="entry name" value="4Fe-4S ferredoxins"/>
    <property type="match status" value="1"/>
</dbReference>
<keyword evidence="3" id="KW-0677">Repeat</keyword>
<dbReference type="AlphaFoldDB" id="A0A515EUS7"/>
<evidence type="ECO:0000313" key="9">
    <source>
        <dbReference type="Proteomes" id="UP000317365"/>
    </source>
</evidence>
<dbReference type="Proteomes" id="UP000317365">
    <property type="component" value="Chromosome"/>
</dbReference>
<protein>
    <recommendedName>
        <fullName evidence="6">Glycolate oxidase iron-sulfur subunit</fullName>
        <ecNumber evidence="6">1.1.99.14</ecNumber>
    </recommendedName>
</protein>
<evidence type="ECO:0000259" key="7">
    <source>
        <dbReference type="PROSITE" id="PS51379"/>
    </source>
</evidence>
<comment type="cofactor">
    <cofactor evidence="6">
        <name>[4Fe-4S] cluster</name>
        <dbReference type="ChEBI" id="CHEBI:49883"/>
    </cofactor>
    <text evidence="6">Binds 2 [4Fe-4S] clusters.</text>
</comment>
<evidence type="ECO:0000256" key="3">
    <source>
        <dbReference type="ARBA" id="ARBA00022737"/>
    </source>
</evidence>
<feature type="domain" description="4Fe-4S ferredoxin-type" evidence="7">
    <location>
        <begin position="66"/>
        <end position="89"/>
    </location>
</feature>
<dbReference type="FunFam" id="1.10.1060.10:FF:000012">
    <property type="entry name" value="Glycolate oxidase iron-sulfur subunit"/>
    <property type="match status" value="1"/>
</dbReference>
<comment type="catalytic activity">
    <reaction evidence="6">
        <text>(R)-lactate + A = pyruvate + AH2</text>
        <dbReference type="Rhea" id="RHEA:15089"/>
        <dbReference type="ChEBI" id="CHEBI:13193"/>
        <dbReference type="ChEBI" id="CHEBI:15361"/>
        <dbReference type="ChEBI" id="CHEBI:16004"/>
        <dbReference type="ChEBI" id="CHEBI:17499"/>
    </reaction>
</comment>
<keyword evidence="8" id="KW-0560">Oxidoreductase</keyword>
<dbReference type="Pfam" id="PF02754">
    <property type="entry name" value="CCG"/>
    <property type="match status" value="2"/>
</dbReference>
<dbReference type="InterPro" id="IPR012257">
    <property type="entry name" value="Glc_ox_4Fe-4S"/>
</dbReference>
<dbReference type="PANTHER" id="PTHR32479:SF17">
    <property type="entry name" value="GLYCOLATE OXIDASE IRON-SULFUR SUBUNIT"/>
    <property type="match status" value="1"/>
</dbReference>
<dbReference type="GO" id="GO:0047809">
    <property type="term" value="F:D-lactate dehydrogenase activity"/>
    <property type="evidence" value="ECO:0007669"/>
    <property type="project" value="RHEA"/>
</dbReference>
<comment type="function">
    <text evidence="6">Component of a complex that catalyzes the oxidation of glycolate to glyoxylate.</text>
</comment>
<keyword evidence="9" id="KW-1185">Reference proteome</keyword>
<dbReference type="Gene3D" id="1.10.1060.10">
    <property type="entry name" value="Alpha-helical ferredoxin"/>
    <property type="match status" value="1"/>
</dbReference>